<comment type="caution">
    <text evidence="1">The sequence shown here is derived from an EMBL/GenBank/DDBJ whole genome shotgun (WGS) entry which is preliminary data.</text>
</comment>
<reference evidence="1" key="2">
    <citation type="submission" date="2025-04" db="EMBL/GenBank/DDBJ databases">
        <authorList>
            <person name="Halder G."/>
            <person name="Ray Khan U."/>
            <person name="Dutta S."/>
        </authorList>
    </citation>
    <scope>NUCLEOTIDE SEQUENCE</scope>
    <source>
        <strain evidence="1">APCR228</strain>
    </source>
</reference>
<evidence type="ECO:0000313" key="1">
    <source>
        <dbReference type="EMBL" id="MGC5594927.1"/>
    </source>
</evidence>
<dbReference type="EMBL" id="JAGRQA020000001">
    <property type="protein sequence ID" value="MGC5594927.1"/>
    <property type="molecule type" value="Genomic_DNA"/>
</dbReference>
<dbReference type="Proteomes" id="UP001445303">
    <property type="component" value="Unassembled WGS sequence"/>
</dbReference>
<name>A0ACC7PTU7_KLEPN</name>
<evidence type="ECO:0000313" key="2">
    <source>
        <dbReference type="Proteomes" id="UP001445303"/>
    </source>
</evidence>
<gene>
    <name evidence="1" type="ORF">KCQ67_002940</name>
</gene>
<accession>A0ACC7PTU7</accession>
<organism evidence="1 2">
    <name type="scientific">Klebsiella pneumoniae subsp. pneumoniae</name>
    <dbReference type="NCBI Taxonomy" id="72407"/>
    <lineage>
        <taxon>Bacteria</taxon>
        <taxon>Pseudomonadati</taxon>
        <taxon>Pseudomonadota</taxon>
        <taxon>Gammaproteobacteria</taxon>
        <taxon>Enterobacterales</taxon>
        <taxon>Enterobacteriaceae</taxon>
        <taxon>Klebsiella/Raoultella group</taxon>
        <taxon>Klebsiella</taxon>
        <taxon>Klebsiella pneumoniae complex</taxon>
    </lineage>
</organism>
<proteinExistence type="predicted"/>
<reference evidence="1" key="1">
    <citation type="journal article" date="2025" name="Microbiol. Spectr.">
        <title>Antimicrobial resistance and phylogenetic lineages of KPC-2-producing blood-borne Klebsiella pneumoniae subsp. pneumoniae from Kolkata, India during 2015-2024: Emergence of Klebsiella pneumoniae subsp. pneumoniae with blaKPC-2, blaNDM, and blaOXA-48-like triple carbapenemases.</title>
        <authorList>
            <person name="Halder G."/>
            <person name="Chaudhuri B.N."/>
            <person name="Veeraraghavan B."/>
            <person name="Denny P."/>
            <person name="Dutta P."/>
            <person name="Chakraborty M."/>
            <person name="Khan U.R."/>
            <person name="Ganguly S.S."/>
            <person name="Mandal S."/>
            <person name="Upadhyaya Y.P."/>
            <person name="Biswas B."/>
            <person name="Chakraborty A."/>
            <person name="Maiti S."/>
            <person name="Mondal H."/>
            <person name="Pal S."/>
            <person name="Dutta S."/>
        </authorList>
    </citation>
    <scope>NUCLEOTIDE SEQUENCE</scope>
    <source>
        <strain evidence="1">APCR228</strain>
    </source>
</reference>
<sequence length="232" mass="25791">MKREEDVGDLTISYTKGSTTTPLSLTLSNVPSQDFMSFMQTGSDLLKGNFEKPIFSMYPQKKDKEPEESLDESSKLFSIGVEIESPEGYYTPDFVKPASPKDKQDSHMSDLNRNEIQALLKANKAEVDAVASKMQADMAKWRETMALDMKEIKGLISTQHEKINGRLDMQSTKIESALDSQSKKIDAALSIQEAKIEGKLTEVKLDIIKWALGLPALAFVLYKIYGALTGTP</sequence>
<protein>
    <submittedName>
        <fullName evidence="1">DUF1640 domain-containing protein</fullName>
    </submittedName>
</protein>